<name>F9VRB8_9ACTN</name>
<proteinExistence type="predicted"/>
<feature type="compositionally biased region" description="Basic and acidic residues" evidence="1">
    <location>
        <begin position="38"/>
        <end position="55"/>
    </location>
</feature>
<accession>F9VRB8</accession>
<dbReference type="EMBL" id="BACI01000022">
    <property type="protein sequence ID" value="GAA11157.1"/>
    <property type="molecule type" value="Genomic_DNA"/>
</dbReference>
<dbReference type="Proteomes" id="UP000003558">
    <property type="component" value="Unassembled WGS sequence"/>
</dbReference>
<dbReference type="AlphaFoldDB" id="F9VRB8"/>
<organism evidence="2 3">
    <name type="scientific">Gordonia alkanivorans NBRC 16433</name>
    <dbReference type="NCBI Taxonomy" id="1027371"/>
    <lineage>
        <taxon>Bacteria</taxon>
        <taxon>Bacillati</taxon>
        <taxon>Actinomycetota</taxon>
        <taxon>Actinomycetes</taxon>
        <taxon>Mycobacteriales</taxon>
        <taxon>Gordoniaceae</taxon>
        <taxon>Gordonia</taxon>
    </lineage>
</organism>
<dbReference type="STRING" id="1027371.GOALK_022_00220"/>
<reference evidence="2 3" key="1">
    <citation type="submission" date="2011-05" db="EMBL/GenBank/DDBJ databases">
        <title>Whole genome shotgun sequence of Gordonia alkanivorans NBRC 16433.</title>
        <authorList>
            <person name="Hosoyama A."/>
            <person name="Nakamura S."/>
            <person name="Takarada H."/>
            <person name="Tsuchikane K."/>
            <person name="Yamazaki S."/>
            <person name="Fujita N."/>
        </authorList>
    </citation>
    <scope>NUCLEOTIDE SEQUENCE [LARGE SCALE GENOMIC DNA]</scope>
    <source>
        <strain evidence="2 3">NBRC 16433</strain>
    </source>
</reference>
<gene>
    <name evidence="2" type="ORF">GOALK_022_00220</name>
</gene>
<evidence type="ECO:0000313" key="3">
    <source>
        <dbReference type="Proteomes" id="UP000003558"/>
    </source>
</evidence>
<evidence type="ECO:0000256" key="1">
    <source>
        <dbReference type="SAM" id="MobiDB-lite"/>
    </source>
</evidence>
<protein>
    <submittedName>
        <fullName evidence="2">Uncharacterized protein</fullName>
    </submittedName>
</protein>
<sequence>MGGILGAERGTRDLAGRVHDDDLECFGPVTRSDQASQVEHDQGTGGARADHDHAHQPTPAPTARDKTDPLRGRGRFSSTGTSYSRPADPS</sequence>
<evidence type="ECO:0000313" key="2">
    <source>
        <dbReference type="EMBL" id="GAA11157.1"/>
    </source>
</evidence>
<comment type="caution">
    <text evidence="2">The sequence shown here is derived from an EMBL/GenBank/DDBJ whole genome shotgun (WGS) entry which is preliminary data.</text>
</comment>
<feature type="region of interest" description="Disordered" evidence="1">
    <location>
        <begin position="25"/>
        <end position="90"/>
    </location>
</feature>